<sequence length="105" mass="11591">MQEDELLSNEESAQMRKQKEDMTEKKSAGQQARLEKEIRADGKQQPVKRIRDDKGEGGAPKAARLEAASTAAEGGKRLALAGSTQKVDAVNQCRYARGRCCKRWG</sequence>
<reference evidence="2 3" key="1">
    <citation type="journal article" date="2015" name="Genome Biol. Evol.">
        <title>Comparative Genomics of a Bacterivorous Green Alga Reveals Evolutionary Causalities and Consequences of Phago-Mixotrophic Mode of Nutrition.</title>
        <authorList>
            <person name="Burns J.A."/>
            <person name="Paasch A."/>
            <person name="Narechania A."/>
            <person name="Kim E."/>
        </authorList>
    </citation>
    <scope>NUCLEOTIDE SEQUENCE [LARGE SCALE GENOMIC DNA]</scope>
    <source>
        <strain evidence="2 3">PLY_AMNH</strain>
    </source>
</reference>
<dbReference type="Proteomes" id="UP001190700">
    <property type="component" value="Unassembled WGS sequence"/>
</dbReference>
<keyword evidence="3" id="KW-1185">Reference proteome</keyword>
<dbReference type="EMBL" id="LGRX02024965">
    <property type="protein sequence ID" value="KAK3253199.1"/>
    <property type="molecule type" value="Genomic_DNA"/>
</dbReference>
<evidence type="ECO:0000313" key="2">
    <source>
        <dbReference type="EMBL" id="KAK3253199.1"/>
    </source>
</evidence>
<proteinExistence type="predicted"/>
<evidence type="ECO:0000313" key="3">
    <source>
        <dbReference type="Proteomes" id="UP001190700"/>
    </source>
</evidence>
<name>A0AAE0CFC1_9CHLO</name>
<comment type="caution">
    <text evidence="2">The sequence shown here is derived from an EMBL/GenBank/DDBJ whole genome shotgun (WGS) entry which is preliminary data.</text>
</comment>
<gene>
    <name evidence="2" type="ORF">CYMTET_37537</name>
</gene>
<dbReference type="AlphaFoldDB" id="A0AAE0CFC1"/>
<evidence type="ECO:0000256" key="1">
    <source>
        <dbReference type="SAM" id="MobiDB-lite"/>
    </source>
</evidence>
<organism evidence="2 3">
    <name type="scientific">Cymbomonas tetramitiformis</name>
    <dbReference type="NCBI Taxonomy" id="36881"/>
    <lineage>
        <taxon>Eukaryota</taxon>
        <taxon>Viridiplantae</taxon>
        <taxon>Chlorophyta</taxon>
        <taxon>Pyramimonadophyceae</taxon>
        <taxon>Pyramimonadales</taxon>
        <taxon>Pyramimonadaceae</taxon>
        <taxon>Cymbomonas</taxon>
    </lineage>
</organism>
<feature type="compositionally biased region" description="Basic and acidic residues" evidence="1">
    <location>
        <begin position="13"/>
        <end position="42"/>
    </location>
</feature>
<accession>A0AAE0CFC1</accession>
<feature type="region of interest" description="Disordered" evidence="1">
    <location>
        <begin position="1"/>
        <end position="68"/>
    </location>
</feature>
<protein>
    <submittedName>
        <fullName evidence="2">Uncharacterized protein</fullName>
    </submittedName>
</protein>